<dbReference type="InterPro" id="IPR018062">
    <property type="entry name" value="HTH_AraC-typ_CS"/>
</dbReference>
<keyword evidence="6" id="KW-0597">Phosphoprotein</keyword>
<dbReference type="Gene3D" id="3.40.50.2300">
    <property type="match status" value="1"/>
</dbReference>
<dbReference type="SUPFAM" id="SSF52172">
    <property type="entry name" value="CheY-like"/>
    <property type="match status" value="1"/>
</dbReference>
<gene>
    <name evidence="9" type="ORF">DXC39_14875</name>
</gene>
<evidence type="ECO:0000256" key="6">
    <source>
        <dbReference type="PROSITE-ProRule" id="PRU00169"/>
    </source>
</evidence>
<evidence type="ECO:0000256" key="5">
    <source>
        <dbReference type="ARBA" id="ARBA00024867"/>
    </source>
</evidence>
<feature type="domain" description="Response regulatory" evidence="8">
    <location>
        <begin position="8"/>
        <end position="125"/>
    </location>
</feature>
<dbReference type="PRINTS" id="PR00032">
    <property type="entry name" value="HTHARAC"/>
</dbReference>
<organism evidence="9 10">
    <name type="scientific">Hungatella hathewayi</name>
    <dbReference type="NCBI Taxonomy" id="154046"/>
    <lineage>
        <taxon>Bacteria</taxon>
        <taxon>Bacillati</taxon>
        <taxon>Bacillota</taxon>
        <taxon>Clostridia</taxon>
        <taxon>Lachnospirales</taxon>
        <taxon>Lachnospiraceae</taxon>
        <taxon>Hungatella</taxon>
    </lineage>
</organism>
<dbReference type="SMART" id="SM00448">
    <property type="entry name" value="REC"/>
    <property type="match status" value="1"/>
</dbReference>
<reference evidence="9 10" key="1">
    <citation type="submission" date="2018-08" db="EMBL/GenBank/DDBJ databases">
        <title>A genome reference for cultivated species of the human gut microbiota.</title>
        <authorList>
            <person name="Zou Y."/>
            <person name="Xue W."/>
            <person name="Luo G."/>
        </authorList>
    </citation>
    <scope>NUCLEOTIDE SEQUENCE [LARGE SCALE GENOMIC DNA]</scope>
    <source>
        <strain evidence="9 10">TF05-11AC</strain>
    </source>
</reference>
<dbReference type="InterPro" id="IPR011006">
    <property type="entry name" value="CheY-like_superfamily"/>
</dbReference>
<dbReference type="PANTHER" id="PTHR43280:SF30">
    <property type="entry name" value="MMSAB OPERON REGULATORY PROTEIN"/>
    <property type="match status" value="1"/>
</dbReference>
<name>A0A3E4U6P3_9FIRM</name>
<dbReference type="Gene3D" id="1.10.10.60">
    <property type="entry name" value="Homeodomain-like"/>
    <property type="match status" value="2"/>
</dbReference>
<dbReference type="InterPro" id="IPR020449">
    <property type="entry name" value="Tscrpt_reg_AraC-type_HTH"/>
</dbReference>
<feature type="domain" description="HTH araC/xylS-type" evidence="7">
    <location>
        <begin position="367"/>
        <end position="465"/>
    </location>
</feature>
<comment type="caution">
    <text evidence="9">The sequence shown here is derived from an EMBL/GenBank/DDBJ whole genome shotgun (WGS) entry which is preliminary data.</text>
</comment>
<dbReference type="Pfam" id="PF12833">
    <property type="entry name" value="HTH_18"/>
    <property type="match status" value="1"/>
</dbReference>
<dbReference type="AlphaFoldDB" id="A0A3E4U6P3"/>
<dbReference type="PROSITE" id="PS50110">
    <property type="entry name" value="RESPONSE_REGULATORY"/>
    <property type="match status" value="1"/>
</dbReference>
<proteinExistence type="predicted"/>
<dbReference type="GO" id="GO:0043565">
    <property type="term" value="F:sequence-specific DNA binding"/>
    <property type="evidence" value="ECO:0007669"/>
    <property type="project" value="InterPro"/>
</dbReference>
<dbReference type="EMBL" id="QSSQ01000013">
    <property type="protein sequence ID" value="RGM03606.1"/>
    <property type="molecule type" value="Genomic_DNA"/>
</dbReference>
<keyword evidence="2" id="KW-0805">Transcription regulation</keyword>
<dbReference type="PANTHER" id="PTHR43280">
    <property type="entry name" value="ARAC-FAMILY TRANSCRIPTIONAL REGULATOR"/>
    <property type="match status" value="1"/>
</dbReference>
<dbReference type="GO" id="GO:0003700">
    <property type="term" value="F:DNA-binding transcription factor activity"/>
    <property type="evidence" value="ECO:0007669"/>
    <property type="project" value="InterPro"/>
</dbReference>
<evidence type="ECO:0000259" key="8">
    <source>
        <dbReference type="PROSITE" id="PS50110"/>
    </source>
</evidence>
<dbReference type="SMART" id="SM00342">
    <property type="entry name" value="HTH_ARAC"/>
    <property type="match status" value="1"/>
</dbReference>
<evidence type="ECO:0000256" key="3">
    <source>
        <dbReference type="ARBA" id="ARBA00023125"/>
    </source>
</evidence>
<dbReference type="InterPro" id="IPR001789">
    <property type="entry name" value="Sig_transdc_resp-reg_receiver"/>
</dbReference>
<accession>A0A3E4U6P3</accession>
<dbReference type="PROSITE" id="PS00041">
    <property type="entry name" value="HTH_ARAC_FAMILY_1"/>
    <property type="match status" value="1"/>
</dbReference>
<evidence type="ECO:0000256" key="4">
    <source>
        <dbReference type="ARBA" id="ARBA00023163"/>
    </source>
</evidence>
<evidence type="ECO:0000259" key="7">
    <source>
        <dbReference type="PROSITE" id="PS01124"/>
    </source>
</evidence>
<evidence type="ECO:0000313" key="10">
    <source>
        <dbReference type="Proteomes" id="UP000261257"/>
    </source>
</evidence>
<dbReference type="CDD" id="cd17536">
    <property type="entry name" value="REC_YesN-like"/>
    <property type="match status" value="1"/>
</dbReference>
<dbReference type="GO" id="GO:0000160">
    <property type="term" value="P:phosphorelay signal transduction system"/>
    <property type="evidence" value="ECO:0007669"/>
    <property type="project" value="InterPro"/>
</dbReference>
<feature type="modified residue" description="4-aspartylphosphate" evidence="6">
    <location>
        <position position="60"/>
    </location>
</feature>
<dbReference type="InterPro" id="IPR018060">
    <property type="entry name" value="HTH_AraC"/>
</dbReference>
<keyword evidence="4" id="KW-0804">Transcription</keyword>
<evidence type="ECO:0000256" key="1">
    <source>
        <dbReference type="ARBA" id="ARBA00018672"/>
    </source>
</evidence>
<dbReference type="Pfam" id="PF00072">
    <property type="entry name" value="Response_reg"/>
    <property type="match status" value="1"/>
</dbReference>
<sequence>MRRRKMLNVLIVDDDKLTRKGLIASMPWDKYEMKIVGEAGNGIAALEFLEKTQVDLVLSDLEMPLMSGLEFIQKAQARYSRLKFAVLTVHSDFDYIQQALRLGAIDYIAKVQFDQENFDSILSRLSQRVRKEMEKDGSLPAGKGSMDSDRIYALVEEFSEGEDSAEIFLSQNDIRMKAGFREVISGIWIWNCEEDCPEEYRFPVNYNGCIFMTVSGVKGIPWDKMDAVLLRYKREKFFWEYTGIKEVQEKDYQEMQRKEEPIDEETFRELKQRWLSFQWITEESLFEKICFDLKKSNITVAKLYHIMLAMENAWNQNYGIVTEERYELPSEFHAWQEIEHWLEGMYLRTSGIFSNNQYSNEVVQSIMEAKRYVDEHFDQHLVSSDLARHFHLSRSYFSICFGKIVGVPFNEYLRGVRIDRAREYLVKTAKTIGEISDMVGYEDEKYFSKVFKKMMGMSPAEYRKQS</sequence>
<evidence type="ECO:0000313" key="9">
    <source>
        <dbReference type="EMBL" id="RGM03606.1"/>
    </source>
</evidence>
<comment type="function">
    <text evidence="5">May play the central regulatory role in sporulation. It may be an element of the effector pathway responsible for the activation of sporulation genes in response to nutritional stress. Spo0A may act in concert with spo0H (a sigma factor) to control the expression of some genes that are critical to the sporulation process.</text>
</comment>
<dbReference type="InterPro" id="IPR009057">
    <property type="entry name" value="Homeodomain-like_sf"/>
</dbReference>
<evidence type="ECO:0000256" key="2">
    <source>
        <dbReference type="ARBA" id="ARBA00023015"/>
    </source>
</evidence>
<dbReference type="Proteomes" id="UP000261257">
    <property type="component" value="Unassembled WGS sequence"/>
</dbReference>
<dbReference type="PROSITE" id="PS01124">
    <property type="entry name" value="HTH_ARAC_FAMILY_2"/>
    <property type="match status" value="1"/>
</dbReference>
<dbReference type="SUPFAM" id="SSF46689">
    <property type="entry name" value="Homeodomain-like"/>
    <property type="match status" value="2"/>
</dbReference>
<protein>
    <recommendedName>
        <fullName evidence="1">Stage 0 sporulation protein A homolog</fullName>
    </recommendedName>
</protein>
<keyword evidence="3" id="KW-0238">DNA-binding</keyword>